<keyword evidence="4" id="KW-1133">Transmembrane helix</keyword>
<protein>
    <recommendedName>
        <fullName evidence="6">MD-2-related lipid-recognition domain-containing protein</fullName>
    </recommendedName>
</protein>
<dbReference type="FunFam" id="2.60.40.770:FF:000001">
    <property type="entry name" value="NPC intracellular cholesterol transporter 2"/>
    <property type="match status" value="1"/>
</dbReference>
<evidence type="ECO:0000256" key="1">
    <source>
        <dbReference type="ARBA" id="ARBA00004613"/>
    </source>
</evidence>
<sequence length="206" mass="22414">MLSCKKVLKCALLVLAYCIYADGTFVHYANCGSKAKVIWVQVDPCDDPYDCSLMKGGSVTFTVQLISDNAIKNLSSAAYVKLARLPHQVKLPVFGACENAGSTCNVQAGSAVTYRTQFLISKRLPKSTNNSTLEMAPSGQPREVVAAIAVCSICIVVLVALAVYFAYKKIKQRRKCEGQYWPAYEEEKNCGQNLPPLPPPAIEGLI</sequence>
<dbReference type="Gene3D" id="2.60.40.770">
    <property type="match status" value="1"/>
</dbReference>
<dbReference type="Proteomes" id="UP000030764">
    <property type="component" value="Unassembled WGS sequence"/>
</dbReference>
<keyword evidence="8" id="KW-1185">Reference proteome</keyword>
<feature type="non-terminal residue" evidence="7">
    <location>
        <position position="206"/>
    </location>
</feature>
<dbReference type="InterPro" id="IPR003172">
    <property type="entry name" value="ML_dom"/>
</dbReference>
<feature type="chain" id="PRO_5001794903" description="MD-2-related lipid-recognition domain-containing protein" evidence="5">
    <location>
        <begin position="24"/>
        <end position="206"/>
    </location>
</feature>
<dbReference type="AlphaFoldDB" id="A0A085LWR1"/>
<evidence type="ECO:0000313" key="8">
    <source>
        <dbReference type="Proteomes" id="UP000030764"/>
    </source>
</evidence>
<feature type="domain" description="MD-2-related lipid-recognition" evidence="6">
    <location>
        <begin position="28"/>
        <end position="156"/>
    </location>
</feature>
<dbReference type="Pfam" id="PF02221">
    <property type="entry name" value="E1_DerP2_DerF2"/>
    <property type="match status" value="1"/>
</dbReference>
<name>A0A085LWR1_9BILA</name>
<evidence type="ECO:0000313" key="7">
    <source>
        <dbReference type="EMBL" id="KFD49407.1"/>
    </source>
</evidence>
<keyword evidence="5" id="KW-0732">Signal</keyword>
<comment type="similarity">
    <text evidence="2">Belongs to the NPC2 family.</text>
</comment>
<evidence type="ECO:0000256" key="3">
    <source>
        <dbReference type="ARBA" id="ARBA00022525"/>
    </source>
</evidence>
<keyword evidence="4" id="KW-0812">Transmembrane</keyword>
<evidence type="ECO:0000256" key="4">
    <source>
        <dbReference type="SAM" id="Phobius"/>
    </source>
</evidence>
<dbReference type="GO" id="GO:0005576">
    <property type="term" value="C:extracellular region"/>
    <property type="evidence" value="ECO:0007669"/>
    <property type="project" value="UniProtKB-SubCell"/>
</dbReference>
<evidence type="ECO:0000259" key="6">
    <source>
        <dbReference type="SMART" id="SM00737"/>
    </source>
</evidence>
<proteinExistence type="inferred from homology"/>
<dbReference type="InterPro" id="IPR014756">
    <property type="entry name" value="Ig_E-set"/>
</dbReference>
<feature type="signal peptide" evidence="5">
    <location>
        <begin position="1"/>
        <end position="23"/>
    </location>
</feature>
<accession>A0A085LWR1</accession>
<gene>
    <name evidence="7" type="ORF">M513_09674</name>
</gene>
<organism evidence="7 8">
    <name type="scientific">Trichuris suis</name>
    <name type="common">pig whipworm</name>
    <dbReference type="NCBI Taxonomy" id="68888"/>
    <lineage>
        <taxon>Eukaryota</taxon>
        <taxon>Metazoa</taxon>
        <taxon>Ecdysozoa</taxon>
        <taxon>Nematoda</taxon>
        <taxon>Enoplea</taxon>
        <taxon>Dorylaimia</taxon>
        <taxon>Trichinellida</taxon>
        <taxon>Trichuridae</taxon>
        <taxon>Trichuris</taxon>
    </lineage>
</organism>
<comment type="subcellular location">
    <subcellularLocation>
        <location evidence="1">Secreted</location>
    </subcellularLocation>
</comment>
<dbReference type="EMBL" id="KL363271">
    <property type="protein sequence ID" value="KFD49407.1"/>
    <property type="molecule type" value="Genomic_DNA"/>
</dbReference>
<keyword evidence="4" id="KW-0472">Membrane</keyword>
<keyword evidence="3" id="KW-0964">Secreted</keyword>
<feature type="transmembrane region" description="Helical" evidence="4">
    <location>
        <begin position="144"/>
        <end position="167"/>
    </location>
</feature>
<dbReference type="SUPFAM" id="SSF81296">
    <property type="entry name" value="E set domains"/>
    <property type="match status" value="1"/>
</dbReference>
<evidence type="ECO:0000256" key="5">
    <source>
        <dbReference type="SAM" id="SignalP"/>
    </source>
</evidence>
<evidence type="ECO:0000256" key="2">
    <source>
        <dbReference type="ARBA" id="ARBA00006370"/>
    </source>
</evidence>
<reference evidence="7 8" key="1">
    <citation type="journal article" date="2014" name="Nat. Genet.">
        <title>Genome and transcriptome of the porcine whipworm Trichuris suis.</title>
        <authorList>
            <person name="Jex A.R."/>
            <person name="Nejsum P."/>
            <person name="Schwarz E.M."/>
            <person name="Hu L."/>
            <person name="Young N.D."/>
            <person name="Hall R.S."/>
            <person name="Korhonen P.K."/>
            <person name="Liao S."/>
            <person name="Thamsborg S."/>
            <person name="Xia J."/>
            <person name="Xu P."/>
            <person name="Wang S."/>
            <person name="Scheerlinck J.P."/>
            <person name="Hofmann A."/>
            <person name="Sternberg P.W."/>
            <person name="Wang J."/>
            <person name="Gasser R.B."/>
        </authorList>
    </citation>
    <scope>NUCLEOTIDE SEQUENCE [LARGE SCALE GENOMIC DNA]</scope>
    <source>
        <strain evidence="7">DCEP-RM93M</strain>
    </source>
</reference>
<dbReference type="SMART" id="SM00737">
    <property type="entry name" value="ML"/>
    <property type="match status" value="1"/>
</dbReference>